<feature type="region of interest" description="Disordered" evidence="1">
    <location>
        <begin position="168"/>
        <end position="223"/>
    </location>
</feature>
<dbReference type="InterPro" id="IPR001322">
    <property type="entry name" value="Lamin_tail_dom"/>
</dbReference>
<comment type="caution">
    <text evidence="3">The sequence shown here is derived from an EMBL/GenBank/DDBJ whole genome shotgun (WGS) entry which is preliminary data.</text>
</comment>
<dbReference type="EMBL" id="LCPE01000016">
    <property type="protein sequence ID" value="KKU93823.1"/>
    <property type="molecule type" value="Genomic_DNA"/>
</dbReference>
<accession>A0A0G1WU01</accession>
<dbReference type="PROSITE" id="PS51841">
    <property type="entry name" value="LTD"/>
    <property type="match status" value="1"/>
</dbReference>
<dbReference type="InterPro" id="IPR036415">
    <property type="entry name" value="Lamin_tail_dom_sf"/>
</dbReference>
<dbReference type="Pfam" id="PF00932">
    <property type="entry name" value="LTD"/>
    <property type="match status" value="1"/>
</dbReference>
<dbReference type="AlphaFoldDB" id="A0A0G1WU01"/>
<evidence type="ECO:0000256" key="1">
    <source>
        <dbReference type="SAM" id="MobiDB-lite"/>
    </source>
</evidence>
<feature type="compositionally biased region" description="Polar residues" evidence="1">
    <location>
        <begin position="192"/>
        <end position="203"/>
    </location>
</feature>
<evidence type="ECO:0000259" key="2">
    <source>
        <dbReference type="PROSITE" id="PS51841"/>
    </source>
</evidence>
<evidence type="ECO:0000313" key="3">
    <source>
        <dbReference type="EMBL" id="KKU93823.1"/>
    </source>
</evidence>
<dbReference type="SUPFAM" id="SSF74853">
    <property type="entry name" value="Lamin A/C globular tail domain"/>
    <property type="match status" value="1"/>
</dbReference>
<evidence type="ECO:0000313" key="4">
    <source>
        <dbReference type="Proteomes" id="UP000034877"/>
    </source>
</evidence>
<sequence>MKPYLLLLITFTGFLSYSYTHSYLSDSAASSGNTFTASAEFPTPTPAPINPGDVVINEINWGGNNEPSSSNDEWVELVNNTSFSIDLTNWVIQDLGAGASPTQHYTLPSGTISSNGFFLISGLSQENSRINIAPDLVFSGMNLHNNGELLVLKDDGGNIINTANRSDDWYAGTDTDPKKSMEKISPSLDGTLDSSWEDANSHVNMDGPGSTDEFGTPKAANNL</sequence>
<reference evidence="3 4" key="1">
    <citation type="journal article" date="2015" name="Nature">
        <title>rRNA introns, odd ribosomes, and small enigmatic genomes across a large radiation of phyla.</title>
        <authorList>
            <person name="Brown C.T."/>
            <person name="Hug L.A."/>
            <person name="Thomas B.C."/>
            <person name="Sharon I."/>
            <person name="Castelle C.J."/>
            <person name="Singh A."/>
            <person name="Wilkins M.J."/>
            <person name="Williams K.H."/>
            <person name="Banfield J.F."/>
        </authorList>
    </citation>
    <scope>NUCLEOTIDE SEQUENCE [LARGE SCALE GENOMIC DNA]</scope>
</reference>
<feature type="domain" description="LTD" evidence="2">
    <location>
        <begin position="40"/>
        <end position="174"/>
    </location>
</feature>
<name>A0A0G1WU01_9BACT</name>
<dbReference type="Gene3D" id="2.60.40.1260">
    <property type="entry name" value="Lamin Tail domain"/>
    <property type="match status" value="1"/>
</dbReference>
<gene>
    <name evidence="3" type="ORF">UY22_C0016G0008</name>
</gene>
<dbReference type="Proteomes" id="UP000034877">
    <property type="component" value="Unassembled WGS sequence"/>
</dbReference>
<proteinExistence type="predicted"/>
<organism evidence="3 4">
    <name type="scientific">Candidatus Amesbacteria bacterium GW2011_GWC1_48_10</name>
    <dbReference type="NCBI Taxonomy" id="1618365"/>
    <lineage>
        <taxon>Bacteria</taxon>
        <taxon>Candidatus Amesiibacteriota</taxon>
    </lineage>
</organism>
<protein>
    <recommendedName>
        <fullName evidence="2">LTD domain-containing protein</fullName>
    </recommendedName>
</protein>